<feature type="transmembrane region" description="Helical" evidence="2">
    <location>
        <begin position="100"/>
        <end position="119"/>
    </location>
</feature>
<proteinExistence type="predicted"/>
<feature type="region of interest" description="Disordered" evidence="1">
    <location>
        <begin position="1"/>
        <end position="22"/>
    </location>
</feature>
<dbReference type="EMBL" id="JAGIQL010000038">
    <property type="protein sequence ID" value="MBP0458288.1"/>
    <property type="molecule type" value="Genomic_DNA"/>
</dbReference>
<gene>
    <name evidence="3" type="ORF">JFN87_12355</name>
</gene>
<feature type="transmembrane region" description="Helical" evidence="2">
    <location>
        <begin position="70"/>
        <end position="88"/>
    </location>
</feature>
<evidence type="ECO:0000256" key="1">
    <source>
        <dbReference type="SAM" id="MobiDB-lite"/>
    </source>
</evidence>
<feature type="transmembrane region" description="Helical" evidence="2">
    <location>
        <begin position="281"/>
        <end position="302"/>
    </location>
</feature>
<keyword evidence="2" id="KW-0812">Transmembrane</keyword>
<evidence type="ECO:0000313" key="3">
    <source>
        <dbReference type="EMBL" id="MBP0458288.1"/>
    </source>
</evidence>
<evidence type="ECO:0008006" key="5">
    <source>
        <dbReference type="Google" id="ProtNLM"/>
    </source>
</evidence>
<evidence type="ECO:0000313" key="4">
    <source>
        <dbReference type="Proteomes" id="UP000670475"/>
    </source>
</evidence>
<name>A0A940RXM1_9ACTN</name>
<comment type="caution">
    <text evidence="3">The sequence shown here is derived from an EMBL/GenBank/DDBJ whole genome shotgun (WGS) entry which is preliminary data.</text>
</comment>
<feature type="transmembrane region" description="Helical" evidence="2">
    <location>
        <begin position="309"/>
        <end position="331"/>
    </location>
</feature>
<organism evidence="3 4">
    <name type="scientific">Streptomyces montanisoli</name>
    <dbReference type="NCBI Taxonomy" id="2798581"/>
    <lineage>
        <taxon>Bacteria</taxon>
        <taxon>Bacillati</taxon>
        <taxon>Actinomycetota</taxon>
        <taxon>Actinomycetes</taxon>
        <taxon>Kitasatosporales</taxon>
        <taxon>Streptomycetaceae</taxon>
        <taxon>Streptomyces</taxon>
    </lineage>
</organism>
<keyword evidence="2" id="KW-1133">Transmembrane helix</keyword>
<evidence type="ECO:0000256" key="2">
    <source>
        <dbReference type="SAM" id="Phobius"/>
    </source>
</evidence>
<feature type="transmembrane region" description="Helical" evidence="2">
    <location>
        <begin position="192"/>
        <end position="216"/>
    </location>
</feature>
<feature type="transmembrane region" description="Helical" evidence="2">
    <location>
        <begin position="29"/>
        <end position="50"/>
    </location>
</feature>
<dbReference type="AlphaFoldDB" id="A0A940RXM1"/>
<accession>A0A940RXM1</accession>
<reference evidence="3" key="1">
    <citation type="submission" date="2021-03" db="EMBL/GenBank/DDBJ databases">
        <title>Whole genome sequence of Streptomyces bomunensis MMS17-BM035.</title>
        <authorList>
            <person name="Lee J.H."/>
        </authorList>
    </citation>
    <scope>NUCLEOTIDE SEQUENCE</scope>
    <source>
        <strain evidence="3">MMS17-BM035</strain>
    </source>
</reference>
<feature type="transmembrane region" description="Helical" evidence="2">
    <location>
        <begin position="387"/>
        <end position="408"/>
    </location>
</feature>
<sequence length="457" mass="47831">MTVSSSRRPAGSPTSSEGGERPIARSRDLVPVVAALVLFAATAVVGGFIQRADGTLGTSWPPLLAHWMPHVGPGTPAAVAAAVLLVAYGPAVAARLPWRALLASAWAAALVWTFSLALIDGWQRGIAGRLTTRHEYVPAVPRFHDILPTLQTFSQHIVGGHPGYWPAHVAGHPPGAVLTFVLLDRLGLGGGAWAGVFCIVAGTSVAVAALVTLRCLCSESTARRAAPFLVLTPGAIWVGASADGYFACVAAWALALLALAATRRVRAPVAAALGSGLLFGLAVHVSYGLTLIALPGLAVLLAARNLRPLPYVLGAVAAVVAVFAVLGFRWWDAYPLLVERYDQGLGGVRPYSYWLFGDLATAVASAGLASVAGMGRVLRFPLRRHRGLVLLCCAFLLAIVAADLSGMSKAETERIWLPFTLWLPASAALLPRGDHRGWLAAQACAALLINHLLLTGW</sequence>
<feature type="compositionally biased region" description="Polar residues" evidence="1">
    <location>
        <begin position="1"/>
        <end position="17"/>
    </location>
</feature>
<protein>
    <recommendedName>
        <fullName evidence="5">Integral membrane protein</fullName>
    </recommendedName>
</protein>
<feature type="transmembrane region" description="Helical" evidence="2">
    <location>
        <begin position="351"/>
        <end position="375"/>
    </location>
</feature>
<dbReference type="RefSeq" id="WP_209340050.1">
    <property type="nucleotide sequence ID" value="NZ_JAGIQL010000038.1"/>
</dbReference>
<keyword evidence="4" id="KW-1185">Reference proteome</keyword>
<keyword evidence="2" id="KW-0472">Membrane</keyword>
<dbReference type="Proteomes" id="UP000670475">
    <property type="component" value="Unassembled WGS sequence"/>
</dbReference>
<feature type="transmembrane region" description="Helical" evidence="2">
    <location>
        <begin position="228"/>
        <end position="261"/>
    </location>
</feature>